<dbReference type="Proteomes" id="UP000663193">
    <property type="component" value="Chromosome 7"/>
</dbReference>
<dbReference type="PROSITE" id="PS50181">
    <property type="entry name" value="FBOX"/>
    <property type="match status" value="1"/>
</dbReference>
<reference evidence="4" key="1">
    <citation type="journal article" date="2021" name="BMC Genomics">
        <title>Chromosome-level genome assembly and manually-curated proteome of model necrotroph Parastagonospora nodorum Sn15 reveals a genome-wide trove of candidate effector homologs, and redundancy of virulence-related functions within an accessory chromosome.</title>
        <authorList>
            <person name="Bertazzoni S."/>
            <person name="Jones D.A.B."/>
            <person name="Phan H.T."/>
            <person name="Tan K.-C."/>
            <person name="Hane J.K."/>
        </authorList>
    </citation>
    <scope>NUCLEOTIDE SEQUENCE [LARGE SCALE GENOMIC DNA]</scope>
    <source>
        <strain evidence="4">SN15 / ATCC MYA-4574 / FGSC 10173)</strain>
    </source>
</reference>
<organism evidence="3 4">
    <name type="scientific">Phaeosphaeria nodorum (strain SN15 / ATCC MYA-4574 / FGSC 10173)</name>
    <name type="common">Glume blotch fungus</name>
    <name type="synonym">Parastagonospora nodorum</name>
    <dbReference type="NCBI Taxonomy" id="321614"/>
    <lineage>
        <taxon>Eukaryota</taxon>
        <taxon>Fungi</taxon>
        <taxon>Dikarya</taxon>
        <taxon>Ascomycota</taxon>
        <taxon>Pezizomycotina</taxon>
        <taxon>Dothideomycetes</taxon>
        <taxon>Pleosporomycetidae</taxon>
        <taxon>Pleosporales</taxon>
        <taxon>Pleosporineae</taxon>
        <taxon>Phaeosphaeriaceae</taxon>
        <taxon>Parastagonospora</taxon>
    </lineage>
</organism>
<dbReference type="InterPro" id="IPR056867">
    <property type="entry name" value="LRR_15"/>
</dbReference>
<protein>
    <recommendedName>
        <fullName evidence="2">F-box domain-containing protein</fullName>
    </recommendedName>
</protein>
<name>A0A7U2F701_PHANO</name>
<feature type="region of interest" description="Disordered" evidence="1">
    <location>
        <begin position="564"/>
        <end position="588"/>
    </location>
</feature>
<dbReference type="OrthoDB" id="3935706at2759"/>
<dbReference type="SUPFAM" id="SSF81383">
    <property type="entry name" value="F-box domain"/>
    <property type="match status" value="1"/>
</dbReference>
<dbReference type="EMBL" id="CP069029">
    <property type="protein sequence ID" value="QRC97654.1"/>
    <property type="molecule type" value="Genomic_DNA"/>
</dbReference>
<dbReference type="Pfam" id="PF00646">
    <property type="entry name" value="F-box"/>
    <property type="match status" value="1"/>
</dbReference>
<sequence>MSLLNLSPELLLLVASYVRQVDLLNVSLVCKQLHFTIEPELYREYSNPRLYTRSILPFLKKIIERPELAKHVRQVDLHEWESFDHFYPHMQNGRSELDIDRYRKEELTREEYYTLAETAKCAGVINAIDTYESSSLLLDKVESMSKDIAVHNSPSWYEHLFGNEVHFNDVPYDTKFCQLLRTGVEDAQVVLLLAMLPNLHEVFLRGGPHDVKSLEWRASHKFASLRKLTLCGETGDLAWPLGFYSFLLNTTPRLEQLRVCFGSSWYRNFGDSFPEPSSVVPLTLPPGSLSQLTTLQLKSCCLKINDLQTLIQACPELKSFYYYSGEDAQGPYGPSPAGMIRILEPLKDSLEELWLNLDTLDADLDDDFRIRSLTHFTALKTLDTSADMWEMVEDLDVLDPYRDEDTIEDSYRLCYRLPKNLQQLIFHLSAEQAEPSIGQIVDLVQMRHTMLPNLQYLCIATEDEEFHEELDEALSDDLNAMTAEPQPFEMTFDDDILVTVFDTVLPSRHQPDTRWYGNKYSVRYRKPTKLDRALDKIGEAYEAGYRGETLSDALADEPELAEVLKADHPSAEDPPEYYDTDEEVEMLG</sequence>
<dbReference type="VEuPathDB" id="FungiDB:JI435_085730"/>
<evidence type="ECO:0000259" key="2">
    <source>
        <dbReference type="PROSITE" id="PS50181"/>
    </source>
</evidence>
<feature type="compositionally biased region" description="Acidic residues" evidence="1">
    <location>
        <begin position="573"/>
        <end position="588"/>
    </location>
</feature>
<evidence type="ECO:0000313" key="3">
    <source>
        <dbReference type="EMBL" id="QRC97654.1"/>
    </source>
</evidence>
<dbReference type="AlphaFoldDB" id="A0A7U2F701"/>
<evidence type="ECO:0000313" key="4">
    <source>
        <dbReference type="Proteomes" id="UP000663193"/>
    </source>
</evidence>
<gene>
    <name evidence="3" type="ORF">JI435_085730</name>
</gene>
<keyword evidence="4" id="KW-1185">Reference proteome</keyword>
<dbReference type="Gene3D" id="3.80.10.10">
    <property type="entry name" value="Ribonuclease Inhibitor"/>
    <property type="match status" value="1"/>
</dbReference>
<evidence type="ECO:0000256" key="1">
    <source>
        <dbReference type="SAM" id="MobiDB-lite"/>
    </source>
</evidence>
<feature type="domain" description="F-box" evidence="2">
    <location>
        <begin position="1"/>
        <end position="45"/>
    </location>
</feature>
<accession>A0A7U2F701</accession>
<dbReference type="Pfam" id="PF24969">
    <property type="entry name" value="LRR_15"/>
    <property type="match status" value="1"/>
</dbReference>
<dbReference type="InterPro" id="IPR032675">
    <property type="entry name" value="LRR_dom_sf"/>
</dbReference>
<dbReference type="InterPro" id="IPR036047">
    <property type="entry name" value="F-box-like_dom_sf"/>
</dbReference>
<dbReference type="InterPro" id="IPR001810">
    <property type="entry name" value="F-box_dom"/>
</dbReference>
<proteinExistence type="predicted"/>